<evidence type="ECO:0000313" key="2">
    <source>
        <dbReference type="Proteomes" id="UP000886742"/>
    </source>
</evidence>
<evidence type="ECO:0000313" key="1">
    <source>
        <dbReference type="EMBL" id="HIS71077.1"/>
    </source>
</evidence>
<organism evidence="1 2">
    <name type="scientific">Candidatus Enterousia intestinigallinarum</name>
    <dbReference type="NCBI Taxonomy" id="2840790"/>
    <lineage>
        <taxon>Bacteria</taxon>
        <taxon>Pseudomonadati</taxon>
        <taxon>Pseudomonadota</taxon>
        <taxon>Alphaproteobacteria</taxon>
        <taxon>Candidatus Enterousia</taxon>
    </lineage>
</organism>
<dbReference type="Proteomes" id="UP000886742">
    <property type="component" value="Unassembled WGS sequence"/>
</dbReference>
<reference evidence="1" key="2">
    <citation type="journal article" date="2021" name="PeerJ">
        <title>Extensive microbial diversity within the chicken gut microbiome revealed by metagenomics and culture.</title>
        <authorList>
            <person name="Gilroy R."/>
            <person name="Ravi A."/>
            <person name="Getino M."/>
            <person name="Pursley I."/>
            <person name="Horton D.L."/>
            <person name="Alikhan N.F."/>
            <person name="Baker D."/>
            <person name="Gharbi K."/>
            <person name="Hall N."/>
            <person name="Watson M."/>
            <person name="Adriaenssens E.M."/>
            <person name="Foster-Nyarko E."/>
            <person name="Jarju S."/>
            <person name="Secka A."/>
            <person name="Antonio M."/>
            <person name="Oren A."/>
            <person name="Chaudhuri R.R."/>
            <person name="La Ragione R."/>
            <person name="Hildebrand F."/>
            <person name="Pallen M.J."/>
        </authorList>
    </citation>
    <scope>NUCLEOTIDE SEQUENCE</scope>
    <source>
        <strain evidence="1">ChiGjej3B3-5194</strain>
    </source>
</reference>
<sequence>MKLNLRKIFNWDIRHVAPPMPVYDVDYCNPCLGRTIIGYDVTVQYEYHGQDTYFFDMDSERLWALYGHPRRAAENFYQQKCREMERQQQKRCVRQK</sequence>
<accession>A0A9D1FG96</accession>
<protein>
    <submittedName>
        <fullName evidence="1">Uncharacterized protein</fullName>
    </submittedName>
</protein>
<reference evidence="1" key="1">
    <citation type="submission" date="2020-10" db="EMBL/GenBank/DDBJ databases">
        <authorList>
            <person name="Gilroy R."/>
        </authorList>
    </citation>
    <scope>NUCLEOTIDE SEQUENCE</scope>
    <source>
        <strain evidence="1">ChiGjej3B3-5194</strain>
    </source>
</reference>
<dbReference type="EMBL" id="DVJI01000012">
    <property type="protein sequence ID" value="HIS71077.1"/>
    <property type="molecule type" value="Genomic_DNA"/>
</dbReference>
<name>A0A9D1FG96_9PROT</name>
<dbReference type="AlphaFoldDB" id="A0A9D1FG96"/>
<comment type="caution">
    <text evidence="1">The sequence shown here is derived from an EMBL/GenBank/DDBJ whole genome shotgun (WGS) entry which is preliminary data.</text>
</comment>
<gene>
    <name evidence="1" type="ORF">IAD02_03790</name>
</gene>
<proteinExistence type="predicted"/>